<evidence type="ECO:0000313" key="1">
    <source>
        <dbReference type="EMBL" id="QZA78579.1"/>
    </source>
</evidence>
<dbReference type="Proteomes" id="UP000825679">
    <property type="component" value="Chromosome"/>
</dbReference>
<organism evidence="1 2">
    <name type="scientific">Deefgea tanakiae</name>
    <dbReference type="NCBI Taxonomy" id="2865840"/>
    <lineage>
        <taxon>Bacteria</taxon>
        <taxon>Pseudomonadati</taxon>
        <taxon>Pseudomonadota</taxon>
        <taxon>Betaproteobacteria</taxon>
        <taxon>Neisseriales</taxon>
        <taxon>Chitinibacteraceae</taxon>
        <taxon>Deefgea</taxon>
    </lineage>
</organism>
<accession>A0ABX8Z7M1</accession>
<evidence type="ECO:0000313" key="2">
    <source>
        <dbReference type="Proteomes" id="UP000825679"/>
    </source>
</evidence>
<sequence>MISQGIYISDETLRYSAYILLCQLLASKPFEELAYYPDCDDVVNSLMSIGDNEMKKNIMLLAALSRTNDDIRDCLKQHDIDHPDGVGLLEVAGKDKVLNAREACNKIIHNETATLEFSSQDEHPLYAKAFRENGIAKSKEYLVPFLIVTGRKQGDKGAEWSARINLIQWIFALSEFGH</sequence>
<keyword evidence="2" id="KW-1185">Reference proteome</keyword>
<protein>
    <submittedName>
        <fullName evidence="1">Uncharacterized protein</fullName>
    </submittedName>
</protein>
<dbReference type="RefSeq" id="WP_221007108.1">
    <property type="nucleotide sequence ID" value="NZ_CP081150.1"/>
</dbReference>
<name>A0ABX8Z7M1_9NEIS</name>
<reference evidence="1 2" key="1">
    <citation type="submission" date="2021-08" db="EMBL/GenBank/DDBJ databases">
        <title>complete genome sequencing of Deefgea sp. D25.</title>
        <authorList>
            <person name="Bae J.-W."/>
            <person name="Gim D.-H."/>
        </authorList>
    </citation>
    <scope>NUCLEOTIDE SEQUENCE [LARGE SCALE GENOMIC DNA]</scope>
    <source>
        <strain evidence="1 2">D25</strain>
    </source>
</reference>
<gene>
    <name evidence="1" type="ORF">K4H28_03950</name>
</gene>
<proteinExistence type="predicted"/>
<dbReference type="EMBL" id="CP081150">
    <property type="protein sequence ID" value="QZA78579.1"/>
    <property type="molecule type" value="Genomic_DNA"/>
</dbReference>